<accession>A0ACC1S9G7</accession>
<name>A0ACC1S9G7_9APHY</name>
<comment type="caution">
    <text evidence="1">The sequence shown here is derived from an EMBL/GenBank/DDBJ whole genome shotgun (WGS) entry which is preliminary data.</text>
</comment>
<dbReference type="EMBL" id="JANHOG010001577">
    <property type="protein sequence ID" value="KAJ3534848.1"/>
    <property type="molecule type" value="Genomic_DNA"/>
</dbReference>
<sequence>MEHSNLGILPEPVFLAGFSHRADFTVYREGKLRIFSQHRVTYSHSNRRRRTVGFNQAVELVPLLLTAVFSALRTLALLNRGYVGYATSGLVLACGLVPVATNCYRLSTVSSYVYVNDPTLGASCYGFSGLRAAVNTRILLEYGSIYFILALALNVAQLLFSTVQALAPAGPIAVLQPILISRFIINLRNAEPGSGGNHNSGADSFSRFSVPQFRMPALAAESIIGPMSEPLDFHQRDLLLGEDEGDYGDESREAATDERGSEAGPSASHVYSTDHGDVGEEARGSGLIA</sequence>
<dbReference type="Proteomes" id="UP001148662">
    <property type="component" value="Unassembled WGS sequence"/>
</dbReference>
<reference evidence="1" key="1">
    <citation type="submission" date="2022-07" db="EMBL/GenBank/DDBJ databases">
        <title>Genome Sequence of Phlebia brevispora.</title>
        <authorList>
            <person name="Buettner E."/>
        </authorList>
    </citation>
    <scope>NUCLEOTIDE SEQUENCE</scope>
    <source>
        <strain evidence="1">MPL23</strain>
    </source>
</reference>
<keyword evidence="2" id="KW-1185">Reference proteome</keyword>
<proteinExistence type="predicted"/>
<evidence type="ECO:0000313" key="2">
    <source>
        <dbReference type="Proteomes" id="UP001148662"/>
    </source>
</evidence>
<gene>
    <name evidence="1" type="ORF">NM688_g7070</name>
</gene>
<protein>
    <submittedName>
        <fullName evidence="1">Uncharacterized protein</fullName>
    </submittedName>
</protein>
<evidence type="ECO:0000313" key="1">
    <source>
        <dbReference type="EMBL" id="KAJ3534848.1"/>
    </source>
</evidence>
<organism evidence="1 2">
    <name type="scientific">Phlebia brevispora</name>
    <dbReference type="NCBI Taxonomy" id="194682"/>
    <lineage>
        <taxon>Eukaryota</taxon>
        <taxon>Fungi</taxon>
        <taxon>Dikarya</taxon>
        <taxon>Basidiomycota</taxon>
        <taxon>Agaricomycotina</taxon>
        <taxon>Agaricomycetes</taxon>
        <taxon>Polyporales</taxon>
        <taxon>Meruliaceae</taxon>
        <taxon>Phlebia</taxon>
    </lineage>
</organism>